<name>A0A0K2U8V5_LEPSM</name>
<organism evidence="1">
    <name type="scientific">Lepeophtheirus salmonis</name>
    <name type="common">Salmon louse</name>
    <name type="synonym">Caligus salmonis</name>
    <dbReference type="NCBI Taxonomy" id="72036"/>
    <lineage>
        <taxon>Eukaryota</taxon>
        <taxon>Metazoa</taxon>
        <taxon>Ecdysozoa</taxon>
        <taxon>Arthropoda</taxon>
        <taxon>Crustacea</taxon>
        <taxon>Multicrustacea</taxon>
        <taxon>Hexanauplia</taxon>
        <taxon>Copepoda</taxon>
        <taxon>Siphonostomatoida</taxon>
        <taxon>Caligidae</taxon>
        <taxon>Lepeophtheirus</taxon>
    </lineage>
</organism>
<dbReference type="AlphaFoldDB" id="A0A0K2U8V5"/>
<accession>A0A0K2U8V5</accession>
<protein>
    <submittedName>
        <fullName evidence="1">Uncharacterized protein</fullName>
    </submittedName>
</protein>
<reference evidence="1" key="1">
    <citation type="submission" date="2014-05" db="EMBL/GenBank/DDBJ databases">
        <authorList>
            <person name="Chronopoulou M."/>
        </authorList>
    </citation>
    <scope>NUCLEOTIDE SEQUENCE</scope>
    <source>
        <tissue evidence="1">Whole organism</tissue>
    </source>
</reference>
<dbReference type="EMBL" id="HACA01017011">
    <property type="protein sequence ID" value="CDW34372.1"/>
    <property type="molecule type" value="Transcribed_RNA"/>
</dbReference>
<proteinExistence type="predicted"/>
<feature type="non-terminal residue" evidence="1">
    <location>
        <position position="1"/>
    </location>
</feature>
<sequence>TEKVGVTRTTGIKLANVCQSISHPRKNICLYCDRTYLFSSVLRKDTFTSEQGRKV</sequence>
<evidence type="ECO:0000313" key="1">
    <source>
        <dbReference type="EMBL" id="CDW34372.1"/>
    </source>
</evidence>